<feature type="transmembrane region" description="Helical" evidence="10">
    <location>
        <begin position="617"/>
        <end position="638"/>
    </location>
</feature>
<evidence type="ECO:0000256" key="1">
    <source>
        <dbReference type="ARBA" id="ARBA00004141"/>
    </source>
</evidence>
<feature type="region of interest" description="Disordered" evidence="9">
    <location>
        <begin position="558"/>
        <end position="593"/>
    </location>
</feature>
<feature type="transmembrane region" description="Helical" evidence="10">
    <location>
        <begin position="437"/>
        <end position="464"/>
    </location>
</feature>
<keyword evidence="5" id="KW-0571">Peptide transport</keyword>
<evidence type="ECO:0000256" key="8">
    <source>
        <dbReference type="ARBA" id="ARBA00023136"/>
    </source>
</evidence>
<evidence type="ECO:0000313" key="12">
    <source>
        <dbReference type="Proteomes" id="UP000193689"/>
    </source>
</evidence>
<feature type="transmembrane region" description="Helical" evidence="10">
    <location>
        <begin position="330"/>
        <end position="349"/>
    </location>
</feature>
<evidence type="ECO:0000256" key="10">
    <source>
        <dbReference type="SAM" id="Phobius"/>
    </source>
</evidence>
<feature type="transmembrane region" description="Helical" evidence="10">
    <location>
        <begin position="171"/>
        <end position="191"/>
    </location>
</feature>
<evidence type="ECO:0000256" key="2">
    <source>
        <dbReference type="ARBA" id="ARBA00008807"/>
    </source>
</evidence>
<dbReference type="Proteomes" id="UP000193689">
    <property type="component" value="Unassembled WGS sequence"/>
</dbReference>
<keyword evidence="3" id="KW-0813">Transport</keyword>
<feature type="transmembrane region" description="Helical" evidence="10">
    <location>
        <begin position="797"/>
        <end position="816"/>
    </location>
</feature>
<organism evidence="11 12">
    <name type="scientific">Pseudomassariella vexata</name>
    <dbReference type="NCBI Taxonomy" id="1141098"/>
    <lineage>
        <taxon>Eukaryota</taxon>
        <taxon>Fungi</taxon>
        <taxon>Dikarya</taxon>
        <taxon>Ascomycota</taxon>
        <taxon>Pezizomycotina</taxon>
        <taxon>Sordariomycetes</taxon>
        <taxon>Xylariomycetidae</taxon>
        <taxon>Amphisphaeriales</taxon>
        <taxon>Pseudomassariaceae</taxon>
        <taxon>Pseudomassariella</taxon>
    </lineage>
</organism>
<dbReference type="InParanoid" id="A0A1Y2DUG3"/>
<dbReference type="InterPro" id="IPR004648">
    <property type="entry name" value="Oligpept_transpt"/>
</dbReference>
<dbReference type="Pfam" id="PF03169">
    <property type="entry name" value="OPT"/>
    <property type="match status" value="1"/>
</dbReference>
<evidence type="ECO:0000256" key="5">
    <source>
        <dbReference type="ARBA" id="ARBA00022856"/>
    </source>
</evidence>
<comment type="similarity">
    <text evidence="2">Belongs to the oligopeptide OPT transporter family.</text>
</comment>
<feature type="compositionally biased region" description="Low complexity" evidence="9">
    <location>
        <begin position="67"/>
        <end position="80"/>
    </location>
</feature>
<dbReference type="GO" id="GO:0016020">
    <property type="term" value="C:membrane"/>
    <property type="evidence" value="ECO:0007669"/>
    <property type="project" value="UniProtKB-SubCell"/>
</dbReference>
<evidence type="ECO:0000256" key="9">
    <source>
        <dbReference type="SAM" id="MobiDB-lite"/>
    </source>
</evidence>
<keyword evidence="8 10" id="KW-0472">Membrane</keyword>
<dbReference type="InterPro" id="IPR004813">
    <property type="entry name" value="OPT"/>
</dbReference>
<protein>
    <submittedName>
        <fullName evidence="11">OPT oligopeptide transporter protein-domain-containing protein</fullName>
    </submittedName>
</protein>
<evidence type="ECO:0000256" key="3">
    <source>
        <dbReference type="ARBA" id="ARBA00022448"/>
    </source>
</evidence>
<dbReference type="NCBIfam" id="TIGR00728">
    <property type="entry name" value="OPT_sfam"/>
    <property type="match status" value="2"/>
</dbReference>
<comment type="caution">
    <text evidence="11">The sequence shown here is derived from an EMBL/GenBank/DDBJ whole genome shotgun (WGS) entry which is preliminary data.</text>
</comment>
<feature type="compositionally biased region" description="Polar residues" evidence="9">
    <location>
        <begin position="573"/>
        <end position="582"/>
    </location>
</feature>
<dbReference type="GO" id="GO:0015031">
    <property type="term" value="P:protein transport"/>
    <property type="evidence" value="ECO:0007669"/>
    <property type="project" value="UniProtKB-KW"/>
</dbReference>
<accession>A0A1Y2DUG3</accession>
<evidence type="ECO:0000256" key="4">
    <source>
        <dbReference type="ARBA" id="ARBA00022692"/>
    </source>
</evidence>
<feature type="transmembrane region" description="Helical" evidence="10">
    <location>
        <begin position="845"/>
        <end position="861"/>
    </location>
</feature>
<feature type="region of interest" description="Disordered" evidence="9">
    <location>
        <begin position="1"/>
        <end position="93"/>
    </location>
</feature>
<name>A0A1Y2DUG3_9PEZI</name>
<proteinExistence type="inferred from homology"/>
<feature type="transmembrane region" description="Helical" evidence="10">
    <location>
        <begin position="823"/>
        <end position="839"/>
    </location>
</feature>
<dbReference type="RefSeq" id="XP_040714580.1">
    <property type="nucleotide sequence ID" value="XM_040863928.1"/>
</dbReference>
<gene>
    <name evidence="11" type="ORF">BCR38DRAFT_485707</name>
</gene>
<keyword evidence="7 10" id="KW-1133">Transmembrane helix</keyword>
<dbReference type="AlphaFoldDB" id="A0A1Y2DUG3"/>
<dbReference type="PANTHER" id="PTHR22601">
    <property type="entry name" value="ISP4 LIKE PROTEIN"/>
    <property type="match status" value="1"/>
</dbReference>
<feature type="transmembrane region" description="Helical" evidence="10">
    <location>
        <begin position="726"/>
        <end position="750"/>
    </location>
</feature>
<keyword evidence="6" id="KW-0653">Protein transport</keyword>
<feature type="transmembrane region" description="Helical" evidence="10">
    <location>
        <begin position="370"/>
        <end position="395"/>
    </location>
</feature>
<keyword evidence="12" id="KW-1185">Reference proteome</keyword>
<keyword evidence="4 10" id="KW-0812">Transmembrane</keyword>
<dbReference type="OrthoDB" id="9986677at2759"/>
<evidence type="ECO:0000313" key="11">
    <source>
        <dbReference type="EMBL" id="ORY62923.1"/>
    </source>
</evidence>
<feature type="transmembrane region" description="Helical" evidence="10">
    <location>
        <begin position="306"/>
        <end position="324"/>
    </location>
</feature>
<reference evidence="11 12" key="1">
    <citation type="submission" date="2016-07" db="EMBL/GenBank/DDBJ databases">
        <title>Pervasive Adenine N6-methylation of Active Genes in Fungi.</title>
        <authorList>
            <consortium name="DOE Joint Genome Institute"/>
            <person name="Mondo S.J."/>
            <person name="Dannebaum R.O."/>
            <person name="Kuo R.C."/>
            <person name="Labutti K."/>
            <person name="Haridas S."/>
            <person name="Kuo A."/>
            <person name="Salamov A."/>
            <person name="Ahrendt S.R."/>
            <person name="Lipzen A."/>
            <person name="Sullivan W."/>
            <person name="Andreopoulos W.B."/>
            <person name="Clum A."/>
            <person name="Lindquist E."/>
            <person name="Daum C."/>
            <person name="Ramamoorthy G.K."/>
            <person name="Gryganskyi A."/>
            <person name="Culley D."/>
            <person name="Magnuson J.K."/>
            <person name="James T.Y."/>
            <person name="O'Malley M.A."/>
            <person name="Stajich J.E."/>
            <person name="Spatafora J.W."/>
            <person name="Visel A."/>
            <person name="Grigoriev I.V."/>
        </authorList>
    </citation>
    <scope>NUCLEOTIDE SEQUENCE [LARGE SCALE GENOMIC DNA]</scope>
    <source>
        <strain evidence="11 12">CBS 129021</strain>
    </source>
</reference>
<sequence length="937" mass="104444">MSKAPLLLRASPGFGTGSYGAAPIKSESESTGDADDGFAELPGRRTPQVEEHDHHYSRRRKSGSTQRSEGLTRTSTSSLSRQRRKSEEIGGSTVVGGLEGRVVTETFVGSETMSDAKSDKMAGDEEAYAHDDDLLSEIDDDDPPDNSPYAQVRASVAPTDNITLSINTPRMWILSTLFAVLGSSTNLFFSLRYPSVAITPVIALLLVHPLGLLWDFLLKRQDDPVEDFVDGVRVLLRHSISRGSHGQLPLQQRSWISRFRLWLAQGKWNEKEHSCVYVSSNVSFGFAFATDVIVEQTQFYKQDASIVYQLLLTLSTQILGYAFAGITRRFLVRPSGMIWPGTLMSAAMFTTLHKEENKPANGWRMSRWKFFYVVWFASFIFYFLPGLLIPALSYFNVITWFAPDNVVVANLFGVVSGLGLFPLTFDWAQVAYIGSPLLTPFWAAMNVVGGLVVVMWIIAPIAYYTNLFYSSYMPMLSASVFDNTGHVYDVSRILTSDFVFDREAYSNYSQVFLPIAYVLSYGLQFAGLASLLTHTACWHGKDIWTQWRRSLKEVEGETKPAYQPLSTGGNGLSPISRSNGNGTPPRLKRSDSNVDNNLLSREDVHNRLMRRYKDAPVTWYLTTGVITAAIGIFVVEYYPIHLPWYGLLLALGICSILFIPIGIVMAVTNQHSSIYLICQLIAGAVFPGRPVANMVFVTYGYISSAQGIKFAADLKLGHYMKIPPRILFKVQMAATIVSSITQITVLNWMFRNVPGLCTSEAINGFTCPIARVHFNGSILWGVVGPAEFFGPNATYHLLVWGFLVGAIAPIPLWLYGRNKKKSIIRKINLPVLFGSLSWIPPATGLNFSVWALVCYVFNYLIRNRASAWWAKYTMTLSAALDSGLAFGIVVVFFGFIYPGWMDGFSWWGTEVYKLGCDWQACSFRTVANGTHFGPDQW</sequence>
<dbReference type="GeneID" id="63780140"/>
<feature type="transmembrane region" description="Helical" evidence="10">
    <location>
        <begin position="197"/>
        <end position="218"/>
    </location>
</feature>
<dbReference type="GO" id="GO:0035673">
    <property type="term" value="F:oligopeptide transmembrane transporter activity"/>
    <property type="evidence" value="ECO:0007669"/>
    <property type="project" value="InterPro"/>
</dbReference>
<feature type="transmembrane region" description="Helical" evidence="10">
    <location>
        <begin position="873"/>
        <end position="897"/>
    </location>
</feature>
<evidence type="ECO:0000256" key="6">
    <source>
        <dbReference type="ARBA" id="ARBA00022927"/>
    </source>
</evidence>
<feature type="transmembrane region" description="Helical" evidence="10">
    <location>
        <begin position="407"/>
        <end position="425"/>
    </location>
</feature>
<comment type="subcellular location">
    <subcellularLocation>
        <location evidence="1">Membrane</location>
        <topology evidence="1">Multi-pass membrane protein</topology>
    </subcellularLocation>
</comment>
<dbReference type="EMBL" id="MCFJ01000008">
    <property type="protein sequence ID" value="ORY62923.1"/>
    <property type="molecule type" value="Genomic_DNA"/>
</dbReference>
<evidence type="ECO:0000256" key="7">
    <source>
        <dbReference type="ARBA" id="ARBA00022989"/>
    </source>
</evidence>
<dbReference type="NCBIfam" id="TIGR00727">
    <property type="entry name" value="ISP4_OPT"/>
    <property type="match status" value="1"/>
</dbReference>
<feature type="transmembrane region" description="Helical" evidence="10">
    <location>
        <begin position="644"/>
        <end position="667"/>
    </location>
</feature>